<dbReference type="AlphaFoldDB" id="A0A914CN93"/>
<evidence type="ECO:0000313" key="3">
    <source>
        <dbReference type="WBParaSite" id="ACRNAN_scaffold122.g22372.t1"/>
    </source>
</evidence>
<accession>A0A914CN93</accession>
<reference evidence="3" key="1">
    <citation type="submission" date="2022-11" db="UniProtKB">
        <authorList>
            <consortium name="WormBaseParasite"/>
        </authorList>
    </citation>
    <scope>IDENTIFICATION</scope>
</reference>
<dbReference type="WBParaSite" id="ACRNAN_scaffold122.g22372.t1">
    <property type="protein sequence ID" value="ACRNAN_scaffold122.g22372.t1"/>
    <property type="gene ID" value="ACRNAN_scaffold122.g22372"/>
</dbReference>
<dbReference type="Proteomes" id="UP000887540">
    <property type="component" value="Unplaced"/>
</dbReference>
<keyword evidence="2" id="KW-1185">Reference proteome</keyword>
<keyword evidence="1" id="KW-0175">Coiled coil</keyword>
<name>A0A914CN93_9BILA</name>
<proteinExistence type="predicted"/>
<feature type="coiled-coil region" evidence="1">
    <location>
        <begin position="120"/>
        <end position="147"/>
    </location>
</feature>
<protein>
    <submittedName>
        <fullName evidence="3">Uncharacterized protein</fullName>
    </submittedName>
</protein>
<evidence type="ECO:0000313" key="2">
    <source>
        <dbReference type="Proteomes" id="UP000887540"/>
    </source>
</evidence>
<sequence length="164" mass="19871">MEKEKNRPLEFYIKVNKDTPLEIALTYLEEIRSKWQELDSKVKELVGKLDNFKFDTNLHHEDILKEDLDEFYNRIPYAYEFLDEHQERNIPIAHRVILESRLMVIIVEIIEKIESILVNFKNIRKTEDQLQAKCKEISDEARDYSEKIQQIHLCFLQSFLNQKW</sequence>
<evidence type="ECO:0000256" key="1">
    <source>
        <dbReference type="SAM" id="Coils"/>
    </source>
</evidence>
<organism evidence="2 3">
    <name type="scientific">Acrobeloides nanus</name>
    <dbReference type="NCBI Taxonomy" id="290746"/>
    <lineage>
        <taxon>Eukaryota</taxon>
        <taxon>Metazoa</taxon>
        <taxon>Ecdysozoa</taxon>
        <taxon>Nematoda</taxon>
        <taxon>Chromadorea</taxon>
        <taxon>Rhabditida</taxon>
        <taxon>Tylenchina</taxon>
        <taxon>Cephalobomorpha</taxon>
        <taxon>Cephaloboidea</taxon>
        <taxon>Cephalobidae</taxon>
        <taxon>Acrobeloides</taxon>
    </lineage>
</organism>